<reference evidence="3 4" key="1">
    <citation type="journal article" date="2019" name="Int. J. Syst. Evol. Microbiol.">
        <title>The Global Catalogue of Microorganisms (GCM) 10K type strain sequencing project: providing services to taxonomists for standard genome sequencing and annotation.</title>
        <authorList>
            <consortium name="The Broad Institute Genomics Platform"/>
            <consortium name="The Broad Institute Genome Sequencing Center for Infectious Disease"/>
            <person name="Wu L."/>
            <person name="Ma J."/>
        </authorList>
    </citation>
    <scope>NUCLEOTIDE SEQUENCE [LARGE SCALE GENOMIC DNA]</scope>
    <source>
        <strain evidence="3 4">JCM 16009</strain>
    </source>
</reference>
<evidence type="ECO:0000313" key="3">
    <source>
        <dbReference type="EMBL" id="GAA1869641.1"/>
    </source>
</evidence>
<dbReference type="Pfam" id="PF04909">
    <property type="entry name" value="Amidohydro_2"/>
    <property type="match status" value="1"/>
</dbReference>
<dbReference type="SUPFAM" id="SSF51556">
    <property type="entry name" value="Metallo-dependent hydrolases"/>
    <property type="match status" value="1"/>
</dbReference>
<evidence type="ECO:0000256" key="1">
    <source>
        <dbReference type="ARBA" id="ARBA00023239"/>
    </source>
</evidence>
<keyword evidence="1" id="KW-0456">Lyase</keyword>
<keyword evidence="4" id="KW-1185">Reference proteome</keyword>
<comment type="caution">
    <text evidence="3">The sequence shown here is derived from an EMBL/GenBank/DDBJ whole genome shotgun (WGS) entry which is preliminary data.</text>
</comment>
<gene>
    <name evidence="3" type="ORF">GCM10009836_57790</name>
</gene>
<evidence type="ECO:0000259" key="2">
    <source>
        <dbReference type="Pfam" id="PF04909"/>
    </source>
</evidence>
<organism evidence="3 4">
    <name type="scientific">Pseudonocardia ailaonensis</name>
    <dbReference type="NCBI Taxonomy" id="367279"/>
    <lineage>
        <taxon>Bacteria</taxon>
        <taxon>Bacillati</taxon>
        <taxon>Actinomycetota</taxon>
        <taxon>Actinomycetes</taxon>
        <taxon>Pseudonocardiales</taxon>
        <taxon>Pseudonocardiaceae</taxon>
        <taxon>Pseudonocardia</taxon>
    </lineage>
</organism>
<accession>A0ABN2NHM6</accession>
<dbReference type="InterPro" id="IPR032466">
    <property type="entry name" value="Metal_Hydrolase"/>
</dbReference>
<dbReference type="Proteomes" id="UP001500449">
    <property type="component" value="Unassembled WGS sequence"/>
</dbReference>
<protein>
    <submittedName>
        <fullName evidence="3">Amidohydrolase family protein</fullName>
    </submittedName>
</protein>
<dbReference type="EMBL" id="BAAAQK010000024">
    <property type="protein sequence ID" value="GAA1869641.1"/>
    <property type="molecule type" value="Genomic_DNA"/>
</dbReference>
<proteinExistence type="predicted"/>
<dbReference type="RefSeq" id="WP_344424033.1">
    <property type="nucleotide sequence ID" value="NZ_BAAAQK010000024.1"/>
</dbReference>
<feature type="domain" description="Amidohydrolase-related" evidence="2">
    <location>
        <begin position="161"/>
        <end position="406"/>
    </location>
</feature>
<dbReference type="PANTHER" id="PTHR21240">
    <property type="entry name" value="2-AMINO-3-CARBOXYLMUCONATE-6-SEMIALDEHYDE DECARBOXYLASE"/>
    <property type="match status" value="1"/>
</dbReference>
<evidence type="ECO:0000313" key="4">
    <source>
        <dbReference type="Proteomes" id="UP001500449"/>
    </source>
</evidence>
<name>A0ABN2NHM6_9PSEU</name>
<dbReference type="Gene3D" id="3.20.20.140">
    <property type="entry name" value="Metal-dependent hydrolases"/>
    <property type="match status" value="1"/>
</dbReference>
<dbReference type="InterPro" id="IPR032465">
    <property type="entry name" value="ACMSD"/>
</dbReference>
<sequence length="424" mass="46872">MTSTANGDAAWAESAKRLGRSGVVTFIDEPEPEPLFCPMISVDDHLLEPPTLFDGRLPQRLQADAPRLERQEDGARWWVIGDAVVPISMANGASGRPISEWSAAASEYDEFRRAVWDPNERLHDMDLTGVWASLCFGSIVWGFAGSRFSQMPDPEVGLACVRAWNDWMVEEWWGAAPDRFIPCQLPWLRDPVEGAAEIYRNAERGVRSVSFSENPEPLGFPNIYDRSWDPYFRACEETGTVVNLHVGSSGTLTVPSSSSPGDVLVALFPLSGVTALVDWIYSEIPTRFPGLRIVMSEAGVSWVPMAIERLARAQRQSSAVGRGWPAGDLSPTEIVRRNFAFTSIEDPAGMRQLDLIGEDIVMVETDYPHFDSTWPDCQQMLRSQLAGLPADVVRKVCYENAARIYHQPPPPPELVAASEVGLPG</sequence>
<dbReference type="PANTHER" id="PTHR21240:SF28">
    <property type="entry name" value="ISO-OROTATE DECARBOXYLASE (EUROFUNG)"/>
    <property type="match status" value="1"/>
</dbReference>
<dbReference type="InterPro" id="IPR006680">
    <property type="entry name" value="Amidohydro-rel"/>
</dbReference>